<dbReference type="PROSITE" id="PS50943">
    <property type="entry name" value="HTH_CROC1"/>
    <property type="match status" value="1"/>
</dbReference>
<reference evidence="3" key="1">
    <citation type="journal article" date="2019" name="Int. J. Syst. Evol. Microbiol.">
        <title>The Global Catalogue of Microorganisms (GCM) 10K type strain sequencing project: providing services to taxonomists for standard genome sequencing and annotation.</title>
        <authorList>
            <consortium name="The Broad Institute Genomics Platform"/>
            <consortium name="The Broad Institute Genome Sequencing Center for Infectious Disease"/>
            <person name="Wu L."/>
            <person name="Ma J."/>
        </authorList>
    </citation>
    <scope>NUCLEOTIDE SEQUENCE [LARGE SCALE GENOMIC DNA]</scope>
    <source>
        <strain evidence="3">KCTC 13528</strain>
    </source>
</reference>
<dbReference type="CDD" id="cd00093">
    <property type="entry name" value="HTH_XRE"/>
    <property type="match status" value="1"/>
</dbReference>
<evidence type="ECO:0000313" key="3">
    <source>
        <dbReference type="Proteomes" id="UP001597561"/>
    </source>
</evidence>
<dbReference type="EMBL" id="JBHUPG010000031">
    <property type="protein sequence ID" value="MFD2913488.1"/>
    <property type="molecule type" value="Genomic_DNA"/>
</dbReference>
<dbReference type="SUPFAM" id="SSF47413">
    <property type="entry name" value="lambda repressor-like DNA-binding domains"/>
    <property type="match status" value="1"/>
</dbReference>
<name>A0ABW5ZN27_9BACL</name>
<sequence>MKREWLIELRKAKELTQQKVADQSFIDRSYYSQLENGVRDPSPSVAENIAKVLNFDFLRFFTDHFYQNEPNMPMIKTVRTDHDVLSLVELKHGKVMYHYSNIEAFSKNTTAFILSKVRQNIPCVIINHNKSSLDIYHELNQLLPQSEIENYVHFCSYDISTDPVNSDFYKLIKEKVKHHQYFNIWINDTFLDRKDSFQKLKIFIETCEIELKDYKWLLICSFDASMVSANEYIKAMKLFHYMMTDHELVSSPFHNKQYVKASTLFDPITDKE</sequence>
<protein>
    <submittedName>
        <fullName evidence="2">Helix-turn-helix domain-containing protein</fullName>
    </submittedName>
</protein>
<evidence type="ECO:0000259" key="1">
    <source>
        <dbReference type="PROSITE" id="PS50943"/>
    </source>
</evidence>
<evidence type="ECO:0000313" key="2">
    <source>
        <dbReference type="EMBL" id="MFD2913488.1"/>
    </source>
</evidence>
<dbReference type="Proteomes" id="UP001597561">
    <property type="component" value="Unassembled WGS sequence"/>
</dbReference>
<dbReference type="SMART" id="SM00530">
    <property type="entry name" value="HTH_XRE"/>
    <property type="match status" value="1"/>
</dbReference>
<gene>
    <name evidence="2" type="ORF">ACFS5P_16495</name>
</gene>
<organism evidence="2 3">
    <name type="scientific">Jeotgalibacillus terrae</name>
    <dbReference type="NCBI Taxonomy" id="587735"/>
    <lineage>
        <taxon>Bacteria</taxon>
        <taxon>Bacillati</taxon>
        <taxon>Bacillota</taxon>
        <taxon>Bacilli</taxon>
        <taxon>Bacillales</taxon>
        <taxon>Caryophanaceae</taxon>
        <taxon>Jeotgalibacillus</taxon>
    </lineage>
</organism>
<comment type="caution">
    <text evidence="2">The sequence shown here is derived from an EMBL/GenBank/DDBJ whole genome shotgun (WGS) entry which is preliminary data.</text>
</comment>
<dbReference type="InterPro" id="IPR001387">
    <property type="entry name" value="Cro/C1-type_HTH"/>
</dbReference>
<keyword evidence="3" id="KW-1185">Reference proteome</keyword>
<dbReference type="Gene3D" id="1.10.260.40">
    <property type="entry name" value="lambda repressor-like DNA-binding domains"/>
    <property type="match status" value="1"/>
</dbReference>
<accession>A0ABW5ZN27</accession>
<dbReference type="RefSeq" id="WP_204728406.1">
    <property type="nucleotide sequence ID" value="NZ_JAFBDK010000003.1"/>
</dbReference>
<proteinExistence type="predicted"/>
<dbReference type="InterPro" id="IPR010982">
    <property type="entry name" value="Lambda_DNA-bd_dom_sf"/>
</dbReference>
<feature type="domain" description="HTH cro/C1-type" evidence="1">
    <location>
        <begin position="6"/>
        <end position="60"/>
    </location>
</feature>
<dbReference type="Pfam" id="PF01381">
    <property type="entry name" value="HTH_3"/>
    <property type="match status" value="1"/>
</dbReference>